<proteinExistence type="inferred from homology"/>
<keyword evidence="4" id="KW-0067">ATP-binding</keyword>
<keyword evidence="5" id="KW-0238">DNA-binding</keyword>
<dbReference type="SUPFAM" id="SSF52540">
    <property type="entry name" value="P-loop containing nucleoside triphosphate hydrolases"/>
    <property type="match status" value="1"/>
</dbReference>
<name>A0A0F8YXM8_9ZZZZ</name>
<accession>A0A0F8YXM8</accession>
<keyword evidence="2" id="KW-0235">DNA replication</keyword>
<dbReference type="HAMAP" id="MF_00365">
    <property type="entry name" value="RecF"/>
    <property type="match status" value="1"/>
</dbReference>
<dbReference type="PANTHER" id="PTHR32182">
    <property type="entry name" value="DNA REPLICATION AND REPAIR PROTEIN RECF"/>
    <property type="match status" value="1"/>
</dbReference>
<evidence type="ECO:0000313" key="6">
    <source>
        <dbReference type="EMBL" id="KKK86168.1"/>
    </source>
</evidence>
<dbReference type="NCBIfam" id="TIGR00611">
    <property type="entry name" value="recf"/>
    <property type="match status" value="1"/>
</dbReference>
<gene>
    <name evidence="6" type="ORF">LCGC14_2765930</name>
</gene>
<evidence type="ECO:0000256" key="3">
    <source>
        <dbReference type="ARBA" id="ARBA00022741"/>
    </source>
</evidence>
<evidence type="ECO:0000256" key="5">
    <source>
        <dbReference type="ARBA" id="ARBA00023125"/>
    </source>
</evidence>
<feature type="non-terminal residue" evidence="6">
    <location>
        <position position="1"/>
    </location>
</feature>
<dbReference type="GO" id="GO:0006302">
    <property type="term" value="P:double-strand break repair"/>
    <property type="evidence" value="ECO:0007669"/>
    <property type="project" value="TreeGrafter"/>
</dbReference>
<comment type="caution">
    <text evidence="6">The sequence shown here is derived from an EMBL/GenBank/DDBJ whole genome shotgun (WGS) entry which is preliminary data.</text>
</comment>
<dbReference type="Gene3D" id="3.40.50.300">
    <property type="entry name" value="P-loop containing nucleotide triphosphate hydrolases"/>
    <property type="match status" value="1"/>
</dbReference>
<dbReference type="InterPro" id="IPR027417">
    <property type="entry name" value="P-loop_NTPase"/>
</dbReference>
<dbReference type="GO" id="GO:0005524">
    <property type="term" value="F:ATP binding"/>
    <property type="evidence" value="ECO:0007669"/>
    <property type="project" value="UniProtKB-KW"/>
</dbReference>
<evidence type="ECO:0008006" key="7">
    <source>
        <dbReference type="Google" id="ProtNLM"/>
    </source>
</evidence>
<protein>
    <recommendedName>
        <fullName evidence="7">DNA replication and repair protein RecF</fullName>
    </recommendedName>
</protein>
<evidence type="ECO:0000256" key="4">
    <source>
        <dbReference type="ARBA" id="ARBA00022840"/>
    </source>
</evidence>
<reference evidence="6" key="1">
    <citation type="journal article" date="2015" name="Nature">
        <title>Complex archaea that bridge the gap between prokaryotes and eukaryotes.</title>
        <authorList>
            <person name="Spang A."/>
            <person name="Saw J.H."/>
            <person name="Jorgensen S.L."/>
            <person name="Zaremba-Niedzwiedzka K."/>
            <person name="Martijn J."/>
            <person name="Lind A.E."/>
            <person name="van Eijk R."/>
            <person name="Schleper C."/>
            <person name="Guy L."/>
            <person name="Ettema T.J."/>
        </authorList>
    </citation>
    <scope>NUCLEOTIDE SEQUENCE</scope>
</reference>
<dbReference type="Gene3D" id="1.20.1050.90">
    <property type="entry name" value="RecF/RecN/SMC, N-terminal domain"/>
    <property type="match status" value="1"/>
</dbReference>
<dbReference type="InterPro" id="IPR042174">
    <property type="entry name" value="RecF_2"/>
</dbReference>
<dbReference type="AlphaFoldDB" id="A0A0F8YXM8"/>
<dbReference type="GO" id="GO:0006260">
    <property type="term" value="P:DNA replication"/>
    <property type="evidence" value="ECO:0007669"/>
    <property type="project" value="UniProtKB-KW"/>
</dbReference>
<keyword evidence="1" id="KW-0963">Cytoplasm</keyword>
<dbReference type="GO" id="GO:0000731">
    <property type="term" value="P:DNA synthesis involved in DNA repair"/>
    <property type="evidence" value="ECO:0007669"/>
    <property type="project" value="TreeGrafter"/>
</dbReference>
<dbReference type="InterPro" id="IPR001238">
    <property type="entry name" value="DNA-binding_RecF"/>
</dbReference>
<organism evidence="6">
    <name type="scientific">marine sediment metagenome</name>
    <dbReference type="NCBI Taxonomy" id="412755"/>
    <lineage>
        <taxon>unclassified sequences</taxon>
        <taxon>metagenomes</taxon>
        <taxon>ecological metagenomes</taxon>
    </lineage>
</organism>
<dbReference type="GO" id="GO:0003697">
    <property type="term" value="F:single-stranded DNA binding"/>
    <property type="evidence" value="ECO:0007669"/>
    <property type="project" value="InterPro"/>
</dbReference>
<sequence length="387" mass="44666">VIQCWAVLLLYNTLYGEKPIGLSMVTYPKQKFMRATILLPANTSDGKVIQDEQHPNISTSKSFRSAPDKKIKKSGTDGYIVSGQFSNDGDEYRIGIEYSLDKKHLSINGTAETKISNIIGCVYCVLYFFEDIYLVTGSPYLRRGFFDLTLSTVDPLYFNNLRVYLNVIKQKNRYLKDNRTVDRDLLAVWGDQLAENGSYLVEKRLSFINFINVFIDRALNEIKDLIFPFRVSYKSNVLPDKNPEDVSDIKDKFRDELGKKIEKEINTRQSICGPHRDDFIFTDDKFEIRYFGSVGEARLSSIILKQAQAAYYSEIKNVVPILLIDDILLELDLKNMEKVLHLIDKNWQRIITTTEKFKLPEIFSCDRVFNIINKGDITWKENGTCTL</sequence>
<evidence type="ECO:0000256" key="1">
    <source>
        <dbReference type="ARBA" id="ARBA00022490"/>
    </source>
</evidence>
<evidence type="ECO:0000256" key="2">
    <source>
        <dbReference type="ARBA" id="ARBA00022705"/>
    </source>
</evidence>
<dbReference type="PANTHER" id="PTHR32182:SF0">
    <property type="entry name" value="DNA REPLICATION AND REPAIR PROTEIN RECF"/>
    <property type="match status" value="1"/>
</dbReference>
<keyword evidence="3" id="KW-0547">Nucleotide-binding</keyword>
<dbReference type="EMBL" id="LAZR01050971">
    <property type="protein sequence ID" value="KKK86168.1"/>
    <property type="molecule type" value="Genomic_DNA"/>
</dbReference>